<dbReference type="Pfam" id="PF03094">
    <property type="entry name" value="Mlo"/>
    <property type="match status" value="2"/>
</dbReference>
<dbReference type="InterPro" id="IPR004326">
    <property type="entry name" value="Mlo"/>
</dbReference>
<organism evidence="10 11">
    <name type="scientific">Cucumis melo</name>
    <name type="common">Muskmelon</name>
    <dbReference type="NCBI Taxonomy" id="3656"/>
    <lineage>
        <taxon>Eukaryota</taxon>
        <taxon>Viridiplantae</taxon>
        <taxon>Streptophyta</taxon>
        <taxon>Embryophyta</taxon>
        <taxon>Tracheophyta</taxon>
        <taxon>Spermatophyta</taxon>
        <taxon>Magnoliopsida</taxon>
        <taxon>eudicotyledons</taxon>
        <taxon>Gunneridae</taxon>
        <taxon>Pentapetalae</taxon>
        <taxon>rosids</taxon>
        <taxon>fabids</taxon>
        <taxon>Cucurbitales</taxon>
        <taxon>Cucurbitaceae</taxon>
        <taxon>Benincaseae</taxon>
        <taxon>Cucumis</taxon>
    </lineage>
</organism>
<keyword evidence="10" id="KW-1185">Reference proteome</keyword>
<comment type="similarity">
    <text evidence="2 8">Belongs to the MLO family.</text>
</comment>
<evidence type="ECO:0000256" key="7">
    <source>
        <dbReference type="ARBA" id="ARBA00023265"/>
    </source>
</evidence>
<feature type="transmembrane region" description="Helical" evidence="9">
    <location>
        <begin position="75"/>
        <end position="95"/>
    </location>
</feature>
<feature type="transmembrane region" description="Helical" evidence="9">
    <location>
        <begin position="396"/>
        <end position="419"/>
    </location>
</feature>
<reference evidence="11" key="1">
    <citation type="submission" date="2025-08" db="UniProtKB">
        <authorList>
            <consortium name="RefSeq"/>
        </authorList>
    </citation>
    <scope>IDENTIFICATION</scope>
    <source>
        <tissue evidence="11">Stem</tissue>
    </source>
</reference>
<dbReference type="GeneID" id="103499617"/>
<dbReference type="PANTHER" id="PTHR31942:SF54">
    <property type="entry name" value="MLO-LIKE PROTEIN 13"/>
    <property type="match status" value="1"/>
</dbReference>
<evidence type="ECO:0000256" key="2">
    <source>
        <dbReference type="ARBA" id="ARBA00006574"/>
    </source>
</evidence>
<evidence type="ECO:0000256" key="6">
    <source>
        <dbReference type="ARBA" id="ARBA00023136"/>
    </source>
</evidence>
<evidence type="ECO:0000256" key="5">
    <source>
        <dbReference type="ARBA" id="ARBA00022989"/>
    </source>
</evidence>
<protein>
    <recommendedName>
        <fullName evidence="8">MLO-like protein</fullName>
    </recommendedName>
</protein>
<keyword evidence="5 8" id="KW-1133">Transmembrane helix</keyword>
<accession>A0ABM3LBV7</accession>
<name>A0ABM3LBV7_CUCME</name>
<keyword evidence="4 8" id="KW-0611">Plant defense</keyword>
<evidence type="ECO:0000256" key="4">
    <source>
        <dbReference type="ARBA" id="ARBA00022821"/>
    </source>
</evidence>
<keyword evidence="8" id="KW-0112">Calmodulin-binding</keyword>
<dbReference type="RefSeq" id="XP_050947502.1">
    <property type="nucleotide sequence ID" value="XM_051091545.1"/>
</dbReference>
<keyword evidence="3 8" id="KW-0812">Transmembrane</keyword>
<feature type="transmembrane region" description="Helical" evidence="9">
    <location>
        <begin position="285"/>
        <end position="304"/>
    </location>
</feature>
<feature type="transmembrane region" description="Helical" evidence="9">
    <location>
        <begin position="439"/>
        <end position="460"/>
    </location>
</feature>
<evidence type="ECO:0000256" key="9">
    <source>
        <dbReference type="SAM" id="Phobius"/>
    </source>
</evidence>
<dbReference type="Proteomes" id="UP001652600">
    <property type="component" value="Chromosome 11"/>
</dbReference>
<proteinExistence type="inferred from homology"/>
<evidence type="ECO:0000256" key="1">
    <source>
        <dbReference type="ARBA" id="ARBA00004141"/>
    </source>
</evidence>
<dbReference type="PANTHER" id="PTHR31942">
    <property type="entry name" value="MLO-LIKE PROTEIN 1"/>
    <property type="match status" value="1"/>
</dbReference>
<feature type="transmembrane region" description="Helical" evidence="9">
    <location>
        <begin position="29"/>
        <end position="49"/>
    </location>
</feature>
<evidence type="ECO:0000256" key="3">
    <source>
        <dbReference type="ARBA" id="ARBA00022692"/>
    </source>
</evidence>
<evidence type="ECO:0000313" key="11">
    <source>
        <dbReference type="RefSeq" id="XP_050947502.1"/>
    </source>
</evidence>
<comment type="subcellular location">
    <subcellularLocation>
        <location evidence="1 8">Membrane</location>
        <topology evidence="1 8">Multi-pass membrane protein</topology>
    </subcellularLocation>
</comment>
<evidence type="ECO:0000256" key="8">
    <source>
        <dbReference type="RuleBase" id="RU280816"/>
    </source>
</evidence>
<gene>
    <name evidence="11" type="primary">LOC103499617</name>
    <name evidence="8" type="synonym">MLO</name>
</gene>
<feature type="transmembrane region" description="Helical" evidence="9">
    <location>
        <begin position="167"/>
        <end position="189"/>
    </location>
</feature>
<keyword evidence="7 8" id="KW-0568">Pathogenesis-related protein</keyword>
<comment type="domain">
    <text evidence="8">The C-terminus contains a calmodulin-binding domain, which binds calmodulin in a calcium-dependent fashion.</text>
</comment>
<evidence type="ECO:0000313" key="10">
    <source>
        <dbReference type="Proteomes" id="UP001652600"/>
    </source>
</evidence>
<sequence length="484" mass="57018">MDGRGNNNNNNNVHDHQPPNARFEFTPTWIIAVVSSIIVIISFSLERGLHWLGQKLKHKQMDELNHALLKLEEELMILGFISLLFNVFQGAIGRICMPKDFAYHMLPCKRSTTVPAVNHFSSTNFVDDHNYNIHRRHLLSASSQANFQHCSRKGKVPLLSLEALHQLHVFIFVLAVVHVIFCATTMLLASAKIRLWKRWEESIDKRQPTQSEDDNKFKERANGFWRRAAVIAWMMAFAKQFYGSIAKSDYMYLRRGFIKKHCPGEHKFDFYEHIKKTYQHDFKKVVGISWYLWVFVVLFLLLNLEGWHTYFWLSFLPLIMLLLVGAKLEYIITRMALELNLKTEDKEAQQQPEHDHQRYFDRQQQQQQRREIKKHGSHHHVVNPSDEYFWFHSPPLVLRLIHFILFQNSFEIAFFFWIWTTYGFRSCIMEKPAYIITRLILGGIVQVLCSYSTLPLYSLVTQMGSEYKKPPDAEEHGKAEERSS</sequence>
<comment type="function">
    <text evidence="8">May be involved in modulation of pathogen defense and leaf cell death.</text>
</comment>
<feature type="transmembrane region" description="Helical" evidence="9">
    <location>
        <begin position="310"/>
        <end position="332"/>
    </location>
</feature>
<keyword evidence="6 8" id="KW-0472">Membrane</keyword>